<protein>
    <recommendedName>
        <fullName evidence="3">Zn(2)-C6 fungal-type domain-containing protein</fullName>
    </recommendedName>
</protein>
<dbReference type="GO" id="GO:0008270">
    <property type="term" value="F:zinc ion binding"/>
    <property type="evidence" value="ECO:0007669"/>
    <property type="project" value="InterPro"/>
</dbReference>
<evidence type="ECO:0000256" key="2">
    <source>
        <dbReference type="SAM" id="MobiDB-lite"/>
    </source>
</evidence>
<dbReference type="InterPro" id="IPR036864">
    <property type="entry name" value="Zn2-C6_fun-type_DNA-bd_sf"/>
</dbReference>
<accession>A0A439CZ58</accession>
<sequence length="422" mass="45551">MEAGENSLQSLGDETQSALGTNSAQAVRKSCDRCYVQKIKCSRSTRSPTQCQRCERAGLKCVFGRRNPRQAARTKASVPTTPSIPSSQDEVNQPYQPMMEPMIGTRGGSSSSGASSLDWLGSFDGSEVGPLPPWSWRDFSGSSNGGFPDVSDQPICSPPVSSTPLAAEEEPDTSISGYQSAFERLCMISTTLEDCVKSLTSQQNRENVQNFPIGKVIGTFQEFLGILRIQTPGGKLSMLEGCQQTKTILLASHCYMVCLKIMEALADSFCREMPIHRRQSGTWHPPAADVSGNGSKTDLLVSESFSQLYPLASYLMSACTTLQIGASILSEIEVEFGVPQGRGITATNTSTAPMAVSGDMTPLESDKMDQKGFSRVFQLLEAMMEGKGGGSEVSTTLQNFQRDHAKIVRLTKQQTSSLLALS</sequence>
<keyword evidence="5" id="KW-1185">Reference proteome</keyword>
<gene>
    <name evidence="4" type="ORF">EKO27_g7613</name>
</gene>
<comment type="caution">
    <text evidence="4">The sequence shown here is derived from an EMBL/GenBank/DDBJ whole genome shotgun (WGS) entry which is preliminary data.</text>
</comment>
<dbReference type="STRING" id="363999.A0A439CZ58"/>
<feature type="region of interest" description="Disordered" evidence="2">
    <location>
        <begin position="68"/>
        <end position="116"/>
    </location>
</feature>
<dbReference type="PROSITE" id="PS50048">
    <property type="entry name" value="ZN2_CY6_FUNGAL_2"/>
    <property type="match status" value="1"/>
</dbReference>
<dbReference type="InterPro" id="IPR001138">
    <property type="entry name" value="Zn2Cys6_DnaBD"/>
</dbReference>
<dbReference type="SUPFAM" id="SSF57701">
    <property type="entry name" value="Zn2/Cys6 DNA-binding domain"/>
    <property type="match status" value="1"/>
</dbReference>
<evidence type="ECO:0000256" key="1">
    <source>
        <dbReference type="ARBA" id="ARBA00023242"/>
    </source>
</evidence>
<organism evidence="4 5">
    <name type="scientific">Xylaria grammica</name>
    <dbReference type="NCBI Taxonomy" id="363999"/>
    <lineage>
        <taxon>Eukaryota</taxon>
        <taxon>Fungi</taxon>
        <taxon>Dikarya</taxon>
        <taxon>Ascomycota</taxon>
        <taxon>Pezizomycotina</taxon>
        <taxon>Sordariomycetes</taxon>
        <taxon>Xylariomycetidae</taxon>
        <taxon>Xylariales</taxon>
        <taxon>Xylariaceae</taxon>
        <taxon>Xylaria</taxon>
    </lineage>
</organism>
<dbReference type="EMBL" id="RYZI01000255">
    <property type="protein sequence ID" value="RWA07494.1"/>
    <property type="molecule type" value="Genomic_DNA"/>
</dbReference>
<dbReference type="GO" id="GO:0000981">
    <property type="term" value="F:DNA-binding transcription factor activity, RNA polymerase II-specific"/>
    <property type="evidence" value="ECO:0007669"/>
    <property type="project" value="InterPro"/>
</dbReference>
<dbReference type="SMART" id="SM00066">
    <property type="entry name" value="GAL4"/>
    <property type="match status" value="1"/>
</dbReference>
<name>A0A439CZ58_9PEZI</name>
<feature type="compositionally biased region" description="Polar residues" evidence="2">
    <location>
        <begin position="1"/>
        <end position="25"/>
    </location>
</feature>
<keyword evidence="1" id="KW-0539">Nucleus</keyword>
<feature type="domain" description="Zn(2)-C6 fungal-type" evidence="3">
    <location>
        <begin position="30"/>
        <end position="63"/>
    </location>
</feature>
<evidence type="ECO:0000259" key="3">
    <source>
        <dbReference type="PROSITE" id="PS50048"/>
    </source>
</evidence>
<feature type="region of interest" description="Disordered" evidence="2">
    <location>
        <begin position="1"/>
        <end position="26"/>
    </location>
</feature>
<proteinExistence type="predicted"/>
<dbReference type="CDD" id="cd00067">
    <property type="entry name" value="GAL4"/>
    <property type="match status" value="1"/>
</dbReference>
<evidence type="ECO:0000313" key="5">
    <source>
        <dbReference type="Proteomes" id="UP000286045"/>
    </source>
</evidence>
<feature type="compositionally biased region" description="Polar residues" evidence="2">
    <location>
        <begin position="77"/>
        <end position="95"/>
    </location>
</feature>
<dbReference type="Gene3D" id="4.10.240.10">
    <property type="entry name" value="Zn(2)-C6 fungal-type DNA-binding domain"/>
    <property type="match status" value="1"/>
</dbReference>
<dbReference type="Proteomes" id="UP000286045">
    <property type="component" value="Unassembled WGS sequence"/>
</dbReference>
<reference evidence="4 5" key="1">
    <citation type="submission" date="2018-12" db="EMBL/GenBank/DDBJ databases">
        <title>Draft genome sequence of Xylaria grammica IHI A82.</title>
        <authorList>
            <person name="Buettner E."/>
            <person name="Kellner H."/>
        </authorList>
    </citation>
    <scope>NUCLEOTIDE SEQUENCE [LARGE SCALE GENOMIC DNA]</scope>
    <source>
        <strain evidence="4 5">IHI A82</strain>
    </source>
</reference>
<evidence type="ECO:0000313" key="4">
    <source>
        <dbReference type="EMBL" id="RWA07494.1"/>
    </source>
</evidence>
<dbReference type="Pfam" id="PF00172">
    <property type="entry name" value="Zn_clus"/>
    <property type="match status" value="1"/>
</dbReference>
<dbReference type="AlphaFoldDB" id="A0A439CZ58"/>
<feature type="region of interest" description="Disordered" evidence="2">
    <location>
        <begin position="134"/>
        <end position="173"/>
    </location>
</feature>